<dbReference type="InParanoid" id="E3L342"/>
<protein>
    <submittedName>
        <fullName evidence="2">Uncharacterized protein</fullName>
    </submittedName>
</protein>
<evidence type="ECO:0000313" key="3">
    <source>
        <dbReference type="Proteomes" id="UP000008783"/>
    </source>
</evidence>
<reference key="1">
    <citation type="submission" date="2007-01" db="EMBL/GenBank/DDBJ databases">
        <title>The Genome Sequence of Puccinia graminis f. sp. tritici Strain CRL 75-36-700-3.</title>
        <authorList>
            <consortium name="The Broad Institute Genome Sequencing Platform"/>
            <person name="Birren B."/>
            <person name="Lander E."/>
            <person name="Galagan J."/>
            <person name="Nusbaum C."/>
            <person name="Devon K."/>
            <person name="Cuomo C."/>
            <person name="Jaffe D."/>
            <person name="Butler J."/>
            <person name="Alvarez P."/>
            <person name="Gnerre S."/>
            <person name="Grabherr M."/>
            <person name="Mauceli E."/>
            <person name="Brockman W."/>
            <person name="Young S."/>
            <person name="LaButti K."/>
            <person name="Sykes S."/>
            <person name="DeCaprio D."/>
            <person name="Crawford M."/>
            <person name="Koehrsen M."/>
            <person name="Engels R."/>
            <person name="Montgomery P."/>
            <person name="Pearson M."/>
            <person name="Howarth C."/>
            <person name="Larson L."/>
            <person name="White J."/>
            <person name="Zeng Q."/>
            <person name="Kodira C."/>
            <person name="Yandava C."/>
            <person name="Alvarado L."/>
            <person name="O'Leary S."/>
            <person name="Szabo L."/>
            <person name="Dean R."/>
            <person name="Schein J."/>
        </authorList>
    </citation>
    <scope>NUCLEOTIDE SEQUENCE</scope>
    <source>
        <strain>CRL 75-36-700-3</strain>
    </source>
</reference>
<dbReference type="HOGENOM" id="CLU_011692_0_0_1"/>
<dbReference type="Proteomes" id="UP000008783">
    <property type="component" value="Unassembled WGS sequence"/>
</dbReference>
<gene>
    <name evidence="2" type="ORF">PGTG_17239</name>
</gene>
<feature type="region of interest" description="Disordered" evidence="1">
    <location>
        <begin position="645"/>
        <end position="682"/>
    </location>
</feature>
<feature type="region of interest" description="Disordered" evidence="1">
    <location>
        <begin position="498"/>
        <end position="520"/>
    </location>
</feature>
<keyword evidence="3" id="KW-1185">Reference proteome</keyword>
<accession>E3L342</accession>
<feature type="compositionally biased region" description="Polar residues" evidence="1">
    <location>
        <begin position="651"/>
        <end position="664"/>
    </location>
</feature>
<dbReference type="GeneID" id="10528382"/>
<evidence type="ECO:0000313" key="2">
    <source>
        <dbReference type="EMBL" id="EFP90967.2"/>
    </source>
</evidence>
<dbReference type="RefSeq" id="XP_003335386.2">
    <property type="nucleotide sequence ID" value="XM_003335338.2"/>
</dbReference>
<dbReference type="EMBL" id="DS178339">
    <property type="protein sequence ID" value="EFP90967.2"/>
    <property type="molecule type" value="Genomic_DNA"/>
</dbReference>
<name>E3L342_PUCGT</name>
<sequence>MTPQPGVTQQHVITPQANGYILGQGPPSQIRPPPPGVTRVYYENPTTESQLAAAGGSIANQNASPGSAPVAGVVRVIHLDYVVYNRSVTKQISLVQPSTSKGSKSSAAAADREWDCITPWNENIWKTALESWSWPNAQAVIITLLGEYRDHITKHLTALHEEGLLKWQCIINNHGTYGVGAKYYVYSDEDFHPFVQTMLTKPKSKVTIKIVMDDPRRHAKDKITEQAENDSLAMSYAEDDDRLALQRVQARLAINLMQPCLAQGDVASGVRTKFVAEITQHILVTYGGDSESMRIQDPEDTRHSIRVTRECLYIWARALVAEAKGVTTEVPPKTKEFVSEAVTVYTLAEQKAKDKRRASRARTTDAPAPAVKFTAPRRTASGRIRPPRIDMSGVTDVDSFETPDELLAASTPATSKPSGVATTKEQLTTPVDQQRRGYARRESIASHDSSVVSSAANLPQATIPQDNTPSEWSAGPASELAYTPVDSTDGTDIECVSGGAKGPDCTRSPARKIPRSPAGGMGIAHTISRLDYNRHRSPLAGRPASPTRKVPSTQRSASLVSEHAGRLGGRIGLPALNASGRALTIEAFLDFCNFEKDDPVPRFLIKLNHIRHWDFFYCDTNVAQLQGMGFPYPIATQLMNGANGLEKTHTESTGTEMVTQVPESESQDDSEDRNPYPPSPEY</sequence>
<organism evidence="2 3">
    <name type="scientific">Puccinia graminis f. sp. tritici (strain CRL 75-36-700-3 / race SCCL)</name>
    <name type="common">Black stem rust fungus</name>
    <dbReference type="NCBI Taxonomy" id="418459"/>
    <lineage>
        <taxon>Eukaryota</taxon>
        <taxon>Fungi</taxon>
        <taxon>Dikarya</taxon>
        <taxon>Basidiomycota</taxon>
        <taxon>Pucciniomycotina</taxon>
        <taxon>Pucciniomycetes</taxon>
        <taxon>Pucciniales</taxon>
        <taxon>Pucciniaceae</taxon>
        <taxon>Puccinia</taxon>
    </lineage>
</organism>
<dbReference type="KEGG" id="pgr:PGTG_17239"/>
<dbReference type="OrthoDB" id="10345789at2759"/>
<evidence type="ECO:0000256" key="1">
    <source>
        <dbReference type="SAM" id="MobiDB-lite"/>
    </source>
</evidence>
<proteinExistence type="predicted"/>
<dbReference type="AlphaFoldDB" id="E3L342"/>
<reference evidence="3" key="2">
    <citation type="journal article" date="2011" name="Proc. Natl. Acad. Sci. U.S.A.">
        <title>Obligate biotrophy features unraveled by the genomic analysis of rust fungi.</title>
        <authorList>
            <person name="Duplessis S."/>
            <person name="Cuomo C.A."/>
            <person name="Lin Y.-C."/>
            <person name="Aerts A."/>
            <person name="Tisserant E."/>
            <person name="Veneault-Fourrey C."/>
            <person name="Joly D.L."/>
            <person name="Hacquard S."/>
            <person name="Amselem J."/>
            <person name="Cantarel B.L."/>
            <person name="Chiu R."/>
            <person name="Coutinho P.M."/>
            <person name="Feau N."/>
            <person name="Field M."/>
            <person name="Frey P."/>
            <person name="Gelhaye E."/>
            <person name="Goldberg J."/>
            <person name="Grabherr M.G."/>
            <person name="Kodira C.D."/>
            <person name="Kohler A."/>
            <person name="Kuees U."/>
            <person name="Lindquist E.A."/>
            <person name="Lucas S.M."/>
            <person name="Mago R."/>
            <person name="Mauceli E."/>
            <person name="Morin E."/>
            <person name="Murat C."/>
            <person name="Pangilinan J.L."/>
            <person name="Park R."/>
            <person name="Pearson M."/>
            <person name="Quesneville H."/>
            <person name="Rouhier N."/>
            <person name="Sakthikumar S."/>
            <person name="Salamov A.A."/>
            <person name="Schmutz J."/>
            <person name="Selles B."/>
            <person name="Shapiro H."/>
            <person name="Tanguay P."/>
            <person name="Tuskan G.A."/>
            <person name="Henrissat B."/>
            <person name="Van de Peer Y."/>
            <person name="Rouze P."/>
            <person name="Ellis J.G."/>
            <person name="Dodds P.N."/>
            <person name="Schein J.E."/>
            <person name="Zhong S."/>
            <person name="Hamelin R.C."/>
            <person name="Grigoriev I.V."/>
            <person name="Szabo L.J."/>
            <person name="Martin F."/>
        </authorList>
    </citation>
    <scope>NUCLEOTIDE SEQUENCE [LARGE SCALE GENOMIC DNA]</scope>
    <source>
        <strain evidence="3">CRL 75-36-700-3 / race SCCL</strain>
    </source>
</reference>
<dbReference type="VEuPathDB" id="FungiDB:PGTG_17239"/>